<sequence length="730" mass="80066">MKCLHNSRSLTDSRWFTTRCPHKAACARLVSATKTKAGRDVLLIADDVAKSYDGDKQLFTSLTFSVVAGEKLAVCGQNGSGKSSLLKIIAGLDQMDSGVMNRNKGAAVGYLPQDPQLPEEATVLQAVLQSDSAVARAVQAYERALSTADGAITKELEAAIDKMNTYNAWEIDAEAKRILEAVGIPSHLLGTTVAKLSGGQRKRVALAGTLLGKPDLLVLDEPTNHMDVDMIDWMEKELKKEAMAVVLVTHDRYFMENICDRILELDNGRCFMHDFGGPGAYQLFKEAREFRRKAQANAAADARTLFKREAEWIVKQPKARQAKSQARVNAFVELTEKTRDVPKEDLKADFGGAGMIRQGNKVVRMKGVSYTPPGFNEPLIKDFAYDFTPGERLGIVGRNGAGKTTLLNLISGETRQTSGVREVGETTVFGYFTQYPPEVRNDMRVINYIREIADDRKASSAGFEQVDTPEVLLEKLGFPRARQHQYVSSLSGGERRRLHLASVLVERPNLLILDEPTNDLDLQTVEVVEEVVKAYKGVLLVVSHDRAFMDAVAPRLLVLKGDGLVRMFQGSYSEYLSLVAEEREEEEAMRQLELEEQREKAAAAAAQFEEERKAAAAFGTSTSATGNKSGISGGGGSGGRSATAVAEAPASAVKRKISYYEGLEYTKICKEMDRLNAEKEKLDAKVMALAQAGDDFDALEKASIEMGRVADQLDALSDRWMELAELAGDL</sequence>
<dbReference type="Pfam" id="PF16326">
    <property type="entry name" value="ABC_tran_CTD"/>
    <property type="match status" value="1"/>
</dbReference>
<dbReference type="SMART" id="SM00382">
    <property type="entry name" value="AAA"/>
    <property type="match status" value="2"/>
</dbReference>
<proteinExistence type="predicted"/>
<dbReference type="AlphaFoldDB" id="A0A250WXF2"/>
<comment type="caution">
    <text evidence="5">The sequence shown here is derived from an EMBL/GenBank/DDBJ whole genome shotgun (WGS) entry which is preliminary data.</text>
</comment>
<name>A0A250WXF2_9CHLO</name>
<dbReference type="Gene3D" id="1.10.287.380">
    <property type="entry name" value="Valyl-tRNA synthetase, C-terminal domain"/>
    <property type="match status" value="1"/>
</dbReference>
<dbReference type="Proteomes" id="UP000232323">
    <property type="component" value="Unassembled WGS sequence"/>
</dbReference>
<protein>
    <recommendedName>
        <fullName evidence="4">ABC transporter domain-containing protein</fullName>
    </recommendedName>
</protein>
<feature type="coiled-coil region" evidence="3">
    <location>
        <begin position="665"/>
        <end position="719"/>
    </location>
</feature>
<dbReference type="PANTHER" id="PTHR42855:SF1">
    <property type="entry name" value="ABC TRANSPORTER DOMAIN-CONTAINING PROTEIN"/>
    <property type="match status" value="1"/>
</dbReference>
<keyword evidence="1" id="KW-0547">Nucleotide-binding</keyword>
<accession>A0A250WXF2</accession>
<evidence type="ECO:0000256" key="1">
    <source>
        <dbReference type="ARBA" id="ARBA00022741"/>
    </source>
</evidence>
<organism evidence="5 6">
    <name type="scientific">Chlamydomonas eustigma</name>
    <dbReference type="NCBI Taxonomy" id="1157962"/>
    <lineage>
        <taxon>Eukaryota</taxon>
        <taxon>Viridiplantae</taxon>
        <taxon>Chlorophyta</taxon>
        <taxon>core chlorophytes</taxon>
        <taxon>Chlorophyceae</taxon>
        <taxon>CS clade</taxon>
        <taxon>Chlamydomonadales</taxon>
        <taxon>Chlamydomonadaceae</taxon>
        <taxon>Chlamydomonas</taxon>
    </lineage>
</organism>
<dbReference type="InterPro" id="IPR051309">
    <property type="entry name" value="ABCF_ATPase"/>
</dbReference>
<evidence type="ECO:0000256" key="3">
    <source>
        <dbReference type="SAM" id="Coils"/>
    </source>
</evidence>
<dbReference type="STRING" id="1157962.A0A250WXF2"/>
<keyword evidence="6" id="KW-1185">Reference proteome</keyword>
<dbReference type="GO" id="GO:0016887">
    <property type="term" value="F:ATP hydrolysis activity"/>
    <property type="evidence" value="ECO:0007669"/>
    <property type="project" value="InterPro"/>
</dbReference>
<dbReference type="EMBL" id="BEGY01000011">
    <property type="protein sequence ID" value="GAX75302.1"/>
    <property type="molecule type" value="Genomic_DNA"/>
</dbReference>
<feature type="domain" description="ABC transporter" evidence="4">
    <location>
        <begin position="43"/>
        <end position="292"/>
    </location>
</feature>
<dbReference type="InterPro" id="IPR003439">
    <property type="entry name" value="ABC_transporter-like_ATP-bd"/>
</dbReference>
<dbReference type="Gene3D" id="3.40.50.300">
    <property type="entry name" value="P-loop containing nucleotide triphosphate hydrolases"/>
    <property type="match status" value="2"/>
</dbReference>
<dbReference type="PROSITE" id="PS50893">
    <property type="entry name" value="ABC_TRANSPORTER_2"/>
    <property type="match status" value="2"/>
</dbReference>
<dbReference type="InterPro" id="IPR003593">
    <property type="entry name" value="AAA+_ATPase"/>
</dbReference>
<dbReference type="InterPro" id="IPR032524">
    <property type="entry name" value="ABC_tran_C"/>
</dbReference>
<dbReference type="PROSITE" id="PS00211">
    <property type="entry name" value="ABC_TRANSPORTER_1"/>
    <property type="match status" value="1"/>
</dbReference>
<evidence type="ECO:0000259" key="4">
    <source>
        <dbReference type="PROSITE" id="PS50893"/>
    </source>
</evidence>
<dbReference type="GO" id="GO:0005524">
    <property type="term" value="F:ATP binding"/>
    <property type="evidence" value="ECO:0007669"/>
    <property type="project" value="UniProtKB-KW"/>
</dbReference>
<dbReference type="InterPro" id="IPR017871">
    <property type="entry name" value="ABC_transporter-like_CS"/>
</dbReference>
<evidence type="ECO:0000256" key="2">
    <source>
        <dbReference type="ARBA" id="ARBA00022840"/>
    </source>
</evidence>
<dbReference type="InterPro" id="IPR037118">
    <property type="entry name" value="Val-tRNA_synth_C_sf"/>
</dbReference>
<dbReference type="SUPFAM" id="SSF52540">
    <property type="entry name" value="P-loop containing nucleoside triphosphate hydrolases"/>
    <property type="match status" value="2"/>
</dbReference>
<dbReference type="InterPro" id="IPR027417">
    <property type="entry name" value="P-loop_NTPase"/>
</dbReference>
<dbReference type="CDD" id="cd03221">
    <property type="entry name" value="ABCF_EF-3"/>
    <property type="match status" value="2"/>
</dbReference>
<reference evidence="5 6" key="1">
    <citation type="submission" date="2017-08" db="EMBL/GenBank/DDBJ databases">
        <title>Acidophilic green algal genome provides insights into adaptation to an acidic environment.</title>
        <authorList>
            <person name="Hirooka S."/>
            <person name="Hirose Y."/>
            <person name="Kanesaki Y."/>
            <person name="Higuchi S."/>
            <person name="Fujiwara T."/>
            <person name="Onuma R."/>
            <person name="Era A."/>
            <person name="Ohbayashi R."/>
            <person name="Uzuka A."/>
            <person name="Nozaki H."/>
            <person name="Yoshikawa H."/>
            <person name="Miyagishima S.Y."/>
        </authorList>
    </citation>
    <scope>NUCLEOTIDE SEQUENCE [LARGE SCALE GENOMIC DNA]</scope>
    <source>
        <strain evidence="5 6">NIES-2499</strain>
    </source>
</reference>
<feature type="domain" description="ABC transporter" evidence="4">
    <location>
        <begin position="363"/>
        <end position="594"/>
    </location>
</feature>
<keyword evidence="2" id="KW-0067">ATP-binding</keyword>
<feature type="coiled-coil region" evidence="3">
    <location>
        <begin position="575"/>
        <end position="614"/>
    </location>
</feature>
<dbReference type="OrthoDB" id="6500128at2759"/>
<gene>
    <name evidence="5" type="ORF">CEUSTIGMA_g2747.t1</name>
</gene>
<dbReference type="FunFam" id="3.40.50.300:FF:000011">
    <property type="entry name" value="Putative ABC transporter ATP-binding component"/>
    <property type="match status" value="1"/>
</dbReference>
<dbReference type="PANTHER" id="PTHR42855">
    <property type="entry name" value="ABC TRANSPORTER ATP-BINDING SUBUNIT"/>
    <property type="match status" value="1"/>
</dbReference>
<evidence type="ECO:0000313" key="6">
    <source>
        <dbReference type="Proteomes" id="UP000232323"/>
    </source>
</evidence>
<keyword evidence="3" id="KW-0175">Coiled coil</keyword>
<dbReference type="GO" id="GO:0003677">
    <property type="term" value="F:DNA binding"/>
    <property type="evidence" value="ECO:0007669"/>
    <property type="project" value="InterPro"/>
</dbReference>
<evidence type="ECO:0000313" key="5">
    <source>
        <dbReference type="EMBL" id="GAX75302.1"/>
    </source>
</evidence>
<dbReference type="Pfam" id="PF00005">
    <property type="entry name" value="ABC_tran"/>
    <property type="match status" value="2"/>
</dbReference>